<feature type="domain" description="Secretion system C-terminal sorting" evidence="1">
    <location>
        <begin position="18"/>
        <end position="87"/>
    </location>
</feature>
<gene>
    <name evidence="2" type="ORF">DI598_18330</name>
</gene>
<evidence type="ECO:0000313" key="2">
    <source>
        <dbReference type="EMBL" id="PZP41333.1"/>
    </source>
</evidence>
<reference evidence="2 3" key="1">
    <citation type="submission" date="2017-11" db="EMBL/GenBank/DDBJ databases">
        <title>Infants hospitalized years apart are colonized by the same room-sourced microbial strains.</title>
        <authorList>
            <person name="Brooks B."/>
            <person name="Olm M.R."/>
            <person name="Firek B.A."/>
            <person name="Baker R."/>
            <person name="Thomas B.C."/>
            <person name="Morowitz M.J."/>
            <person name="Banfield J.F."/>
        </authorList>
    </citation>
    <scope>NUCLEOTIDE SEQUENCE [LARGE SCALE GENOMIC DNA]</scope>
    <source>
        <strain evidence="2">S2_009_000_R2_76</strain>
    </source>
</reference>
<proteinExistence type="predicted"/>
<dbReference type="NCBIfam" id="TIGR04183">
    <property type="entry name" value="Por_Secre_tail"/>
    <property type="match status" value="1"/>
</dbReference>
<organism evidence="2 3">
    <name type="scientific">Pseudopedobacter saltans</name>
    <dbReference type="NCBI Taxonomy" id="151895"/>
    <lineage>
        <taxon>Bacteria</taxon>
        <taxon>Pseudomonadati</taxon>
        <taxon>Bacteroidota</taxon>
        <taxon>Sphingobacteriia</taxon>
        <taxon>Sphingobacteriales</taxon>
        <taxon>Sphingobacteriaceae</taxon>
        <taxon>Pseudopedobacter</taxon>
    </lineage>
</organism>
<comment type="caution">
    <text evidence="2">The sequence shown here is derived from an EMBL/GenBank/DDBJ whole genome shotgun (WGS) entry which is preliminary data.</text>
</comment>
<protein>
    <recommendedName>
        <fullName evidence="1">Secretion system C-terminal sorting domain-containing protein</fullName>
    </recommendedName>
</protein>
<accession>A0A2W5EFA8</accession>
<dbReference type="EMBL" id="QFOI01000527">
    <property type="protein sequence ID" value="PZP41333.1"/>
    <property type="molecule type" value="Genomic_DNA"/>
</dbReference>
<name>A0A2W5EFA8_9SPHI</name>
<evidence type="ECO:0000259" key="1">
    <source>
        <dbReference type="Pfam" id="PF18962"/>
    </source>
</evidence>
<dbReference type="InterPro" id="IPR026444">
    <property type="entry name" value="Secre_tail"/>
</dbReference>
<dbReference type="AlphaFoldDB" id="A0A2W5EFA8"/>
<evidence type="ECO:0000313" key="3">
    <source>
        <dbReference type="Proteomes" id="UP000249645"/>
    </source>
</evidence>
<sequence>MIVLPLYKNADINFNPTVYPNPVSDVFTINKLSSSLKDVLVLDMNGKVLYKLQTQEQQVKINATSWIAGVYIIQIKTNKGEKSSLKIIKI</sequence>
<dbReference type="Pfam" id="PF18962">
    <property type="entry name" value="Por_Secre_tail"/>
    <property type="match status" value="1"/>
</dbReference>
<dbReference type="Proteomes" id="UP000249645">
    <property type="component" value="Unassembled WGS sequence"/>
</dbReference>